<feature type="region of interest" description="Disordered" evidence="1">
    <location>
        <begin position="1"/>
        <end position="25"/>
    </location>
</feature>
<keyword evidence="2" id="KW-0472">Membrane</keyword>
<proteinExistence type="predicted"/>
<keyword evidence="2" id="KW-0812">Transmembrane</keyword>
<organism evidence="3 4">
    <name type="scientific">Streptomyces tuirus</name>
    <dbReference type="NCBI Taxonomy" id="68278"/>
    <lineage>
        <taxon>Bacteria</taxon>
        <taxon>Bacillati</taxon>
        <taxon>Actinomycetota</taxon>
        <taxon>Actinomycetes</taxon>
        <taxon>Kitasatosporales</taxon>
        <taxon>Streptomycetaceae</taxon>
        <taxon>Streptomyces</taxon>
    </lineage>
</organism>
<dbReference type="EMBL" id="AP023439">
    <property type="protein sequence ID" value="BCL18534.1"/>
    <property type="molecule type" value="Genomic_DNA"/>
</dbReference>
<evidence type="ECO:0000313" key="3">
    <source>
        <dbReference type="EMBL" id="BCL18534.1"/>
    </source>
</evidence>
<name>A0A7G1NAG0_9ACTN</name>
<accession>A0A7G1NAG0</accession>
<dbReference type="Proteomes" id="UP000516373">
    <property type="component" value="Chromosome"/>
</dbReference>
<gene>
    <name evidence="3" type="ORF">GCM10017668_03770</name>
</gene>
<feature type="transmembrane region" description="Helical" evidence="2">
    <location>
        <begin position="26"/>
        <end position="47"/>
    </location>
</feature>
<feature type="compositionally biased region" description="Basic residues" evidence="1">
    <location>
        <begin position="1"/>
        <end position="11"/>
    </location>
</feature>
<dbReference type="KEGG" id="stui:GCM10017668_03770"/>
<keyword evidence="2" id="KW-1133">Transmembrane helix</keyword>
<evidence type="ECO:0000313" key="4">
    <source>
        <dbReference type="Proteomes" id="UP000516373"/>
    </source>
</evidence>
<reference evidence="3 4" key="1">
    <citation type="journal article" date="2014" name="Int. J. Syst. Evol. Microbiol.">
        <title>Complete genome sequence of Corynebacterium casei LMG S-19264T (=DSM 44701T), isolated from a smear-ripened cheese.</title>
        <authorList>
            <consortium name="US DOE Joint Genome Institute (JGI-PGF)"/>
            <person name="Walter F."/>
            <person name="Albersmeier A."/>
            <person name="Kalinowski J."/>
            <person name="Ruckert C."/>
        </authorList>
    </citation>
    <scope>NUCLEOTIDE SEQUENCE [LARGE SCALE GENOMIC DNA]</scope>
    <source>
        <strain evidence="3 4">JCM 4255</strain>
    </source>
</reference>
<dbReference type="AlphaFoldDB" id="A0A7G1NAG0"/>
<evidence type="ECO:0000256" key="1">
    <source>
        <dbReference type="SAM" id="MobiDB-lite"/>
    </source>
</evidence>
<protein>
    <submittedName>
        <fullName evidence="3">Uncharacterized protein</fullName>
    </submittedName>
</protein>
<evidence type="ECO:0000256" key="2">
    <source>
        <dbReference type="SAM" id="Phobius"/>
    </source>
</evidence>
<sequence>MLGRGRRTRRPDRHEPKATPMNGSRIPGLVLPALFLLASLVGLWWYWRHRGDS</sequence>